<dbReference type="SUPFAM" id="SSF55083">
    <property type="entry name" value="6-hydroxymethyl-7,8-dihydropterin pyrophosphokinase, HPPK"/>
    <property type="match status" value="1"/>
</dbReference>
<gene>
    <name evidence="10" type="primary">folK</name>
    <name evidence="10" type="ORF">D5R97_07915</name>
</gene>
<protein>
    <recommendedName>
        <fullName evidence="3">2-amino-4-hydroxy-6-hydroxymethyldihydropteridine diphosphokinase</fullName>
        <ecNumber evidence="3">2.7.6.3</ecNumber>
    </recommendedName>
</protein>
<dbReference type="NCBIfam" id="TIGR01498">
    <property type="entry name" value="folK"/>
    <property type="match status" value="1"/>
</dbReference>
<organism evidence="10 11">
    <name type="scientific">Candidatus Syntrophonatronum acetioxidans</name>
    <dbReference type="NCBI Taxonomy" id="1795816"/>
    <lineage>
        <taxon>Bacteria</taxon>
        <taxon>Bacillati</taxon>
        <taxon>Bacillota</taxon>
        <taxon>Clostridia</taxon>
        <taxon>Eubacteriales</taxon>
        <taxon>Syntrophomonadaceae</taxon>
        <taxon>Candidatus Syntrophonatronum</taxon>
    </lineage>
</organism>
<comment type="caution">
    <text evidence="10">The sequence shown here is derived from an EMBL/GenBank/DDBJ whole genome shotgun (WGS) entry which is preliminary data.</text>
</comment>
<accession>A0A424YBT8</accession>
<keyword evidence="4 10" id="KW-0808">Transferase</keyword>
<dbReference type="UniPathway" id="UPA00077">
    <property type="reaction ID" value="UER00155"/>
</dbReference>
<name>A0A424YBT8_9FIRM</name>
<evidence type="ECO:0000256" key="1">
    <source>
        <dbReference type="ARBA" id="ARBA00000198"/>
    </source>
</evidence>
<evidence type="ECO:0000256" key="8">
    <source>
        <dbReference type="ARBA" id="ARBA00022909"/>
    </source>
</evidence>
<evidence type="ECO:0000256" key="5">
    <source>
        <dbReference type="ARBA" id="ARBA00022741"/>
    </source>
</evidence>
<evidence type="ECO:0000256" key="3">
    <source>
        <dbReference type="ARBA" id="ARBA00013253"/>
    </source>
</evidence>
<dbReference type="GO" id="GO:0046654">
    <property type="term" value="P:tetrahydrofolate biosynthetic process"/>
    <property type="evidence" value="ECO:0007669"/>
    <property type="project" value="UniProtKB-UniPathway"/>
</dbReference>
<evidence type="ECO:0000256" key="6">
    <source>
        <dbReference type="ARBA" id="ARBA00022777"/>
    </source>
</evidence>
<dbReference type="GO" id="GO:0003848">
    <property type="term" value="F:2-amino-4-hydroxy-6-hydroxymethyldihydropteridine diphosphokinase activity"/>
    <property type="evidence" value="ECO:0007669"/>
    <property type="project" value="UniProtKB-EC"/>
</dbReference>
<reference evidence="10 11" key="1">
    <citation type="submission" date="2018-08" db="EMBL/GenBank/DDBJ databases">
        <title>The metabolism and importance of syntrophic acetate oxidation coupled to methane or sulfide production in haloalkaline environments.</title>
        <authorList>
            <person name="Timmers P.H.A."/>
            <person name="Vavourakis C.D."/>
            <person name="Sorokin D.Y."/>
            <person name="Sinninghe Damste J.S."/>
            <person name="Muyzer G."/>
            <person name="Stams A.J.M."/>
            <person name="Plugge C.M."/>
        </authorList>
    </citation>
    <scope>NUCLEOTIDE SEQUENCE [LARGE SCALE GENOMIC DNA]</scope>
    <source>
        <strain evidence="10">MSAO_Bac1</strain>
    </source>
</reference>
<evidence type="ECO:0000313" key="11">
    <source>
        <dbReference type="Proteomes" id="UP000285138"/>
    </source>
</evidence>
<dbReference type="CDD" id="cd00483">
    <property type="entry name" value="HPPK"/>
    <property type="match status" value="1"/>
</dbReference>
<comment type="pathway">
    <text evidence="2">Cofactor biosynthesis; tetrahydrofolate biosynthesis; 2-amino-4-hydroxy-6-hydroxymethyl-7,8-dihydropteridine diphosphate from 7,8-dihydroneopterin triphosphate: step 4/4.</text>
</comment>
<keyword evidence="7" id="KW-0067">ATP-binding</keyword>
<dbReference type="Proteomes" id="UP000285138">
    <property type="component" value="Unassembled WGS sequence"/>
</dbReference>
<dbReference type="InterPro" id="IPR000550">
    <property type="entry name" value="Hppk"/>
</dbReference>
<evidence type="ECO:0000256" key="2">
    <source>
        <dbReference type="ARBA" id="ARBA00005051"/>
    </source>
</evidence>
<evidence type="ECO:0000256" key="7">
    <source>
        <dbReference type="ARBA" id="ARBA00022840"/>
    </source>
</evidence>
<dbReference type="PANTHER" id="PTHR43071:SF1">
    <property type="entry name" value="2-AMINO-4-HYDROXY-6-HYDROXYMETHYLDIHYDROPTERIDINE PYROPHOSPHOKINASE"/>
    <property type="match status" value="1"/>
</dbReference>
<proteinExistence type="predicted"/>
<dbReference type="GO" id="GO:0005524">
    <property type="term" value="F:ATP binding"/>
    <property type="evidence" value="ECO:0007669"/>
    <property type="project" value="UniProtKB-KW"/>
</dbReference>
<dbReference type="GO" id="GO:0016301">
    <property type="term" value="F:kinase activity"/>
    <property type="evidence" value="ECO:0007669"/>
    <property type="project" value="UniProtKB-KW"/>
</dbReference>
<evidence type="ECO:0000313" key="10">
    <source>
        <dbReference type="EMBL" id="RQD74350.1"/>
    </source>
</evidence>
<evidence type="ECO:0000259" key="9">
    <source>
        <dbReference type="Pfam" id="PF01288"/>
    </source>
</evidence>
<sequence length="158" mass="18181">MVLVCLGLGSNMGDREKNLKEAVKALDYHEHISVEKVSSLYETDPVGYTDQDKFLNAAVFCKTRLTPYQLLDYLQEIEKDLKRVRTVPWGPRPIDLDILLYDDLQLTDEPRLIIPHPRMTEREFVLLPLAEIVPEVIHPTTGKSIKKLLEELKKGRPC</sequence>
<dbReference type="PANTHER" id="PTHR43071">
    <property type="entry name" value="2-AMINO-4-HYDROXY-6-HYDROXYMETHYLDIHYDROPTERIDINE PYROPHOSPHOKINASE"/>
    <property type="match status" value="1"/>
</dbReference>
<dbReference type="Gene3D" id="3.30.70.560">
    <property type="entry name" value="7,8-Dihydro-6-hydroxymethylpterin-pyrophosphokinase HPPK"/>
    <property type="match status" value="1"/>
</dbReference>
<dbReference type="EMBL" id="QZAA01000209">
    <property type="protein sequence ID" value="RQD74350.1"/>
    <property type="molecule type" value="Genomic_DNA"/>
</dbReference>
<dbReference type="AlphaFoldDB" id="A0A424YBT8"/>
<keyword evidence="6 10" id="KW-0418">Kinase</keyword>
<dbReference type="GO" id="GO:0046656">
    <property type="term" value="P:folic acid biosynthetic process"/>
    <property type="evidence" value="ECO:0007669"/>
    <property type="project" value="UniProtKB-KW"/>
</dbReference>
<dbReference type="EC" id="2.7.6.3" evidence="3"/>
<keyword evidence="5" id="KW-0547">Nucleotide-binding</keyword>
<evidence type="ECO:0000256" key="4">
    <source>
        <dbReference type="ARBA" id="ARBA00022679"/>
    </source>
</evidence>
<keyword evidence="8" id="KW-0289">Folate biosynthesis</keyword>
<dbReference type="Pfam" id="PF01288">
    <property type="entry name" value="HPPK"/>
    <property type="match status" value="1"/>
</dbReference>
<dbReference type="InterPro" id="IPR035907">
    <property type="entry name" value="Hppk_sf"/>
</dbReference>
<comment type="catalytic activity">
    <reaction evidence="1">
        <text>6-hydroxymethyl-7,8-dihydropterin + ATP = (7,8-dihydropterin-6-yl)methyl diphosphate + AMP + H(+)</text>
        <dbReference type="Rhea" id="RHEA:11412"/>
        <dbReference type="ChEBI" id="CHEBI:15378"/>
        <dbReference type="ChEBI" id="CHEBI:30616"/>
        <dbReference type="ChEBI" id="CHEBI:44841"/>
        <dbReference type="ChEBI" id="CHEBI:72950"/>
        <dbReference type="ChEBI" id="CHEBI:456215"/>
        <dbReference type="EC" id="2.7.6.3"/>
    </reaction>
</comment>
<feature type="domain" description="7,8-dihydro-6-hydroxymethylpterin-pyrophosphokinase" evidence="9">
    <location>
        <begin position="6"/>
        <end position="134"/>
    </location>
</feature>